<dbReference type="PROSITE" id="PS50893">
    <property type="entry name" value="ABC_TRANSPORTER_2"/>
    <property type="match status" value="1"/>
</dbReference>
<dbReference type="Gene3D" id="3.40.50.300">
    <property type="entry name" value="P-loop containing nucleotide triphosphate hydrolases"/>
    <property type="match status" value="1"/>
</dbReference>
<feature type="domain" description="ABC transporter" evidence="5">
    <location>
        <begin position="17"/>
        <end position="250"/>
    </location>
</feature>
<dbReference type="CDD" id="cd03214">
    <property type="entry name" value="ABC_Iron-Siderophores_B12_Hemin"/>
    <property type="match status" value="1"/>
</dbReference>
<dbReference type="InterPro" id="IPR003439">
    <property type="entry name" value="ABC_transporter-like_ATP-bd"/>
</dbReference>
<dbReference type="SMART" id="SM00382">
    <property type="entry name" value="AAA"/>
    <property type="match status" value="1"/>
</dbReference>
<evidence type="ECO:0000256" key="3">
    <source>
        <dbReference type="ARBA" id="ARBA00022840"/>
    </source>
</evidence>
<dbReference type="NCBIfam" id="NF010068">
    <property type="entry name" value="PRK13548.1"/>
    <property type="match status" value="1"/>
</dbReference>
<evidence type="ECO:0000256" key="4">
    <source>
        <dbReference type="ARBA" id="ARBA00022967"/>
    </source>
</evidence>
<evidence type="ECO:0000256" key="1">
    <source>
        <dbReference type="ARBA" id="ARBA00022448"/>
    </source>
</evidence>
<dbReference type="PANTHER" id="PTHR42794:SF1">
    <property type="entry name" value="HEMIN IMPORT ATP-BINDING PROTEIN HMUV"/>
    <property type="match status" value="1"/>
</dbReference>
<dbReference type="InterPro" id="IPR017871">
    <property type="entry name" value="ABC_transporter-like_CS"/>
</dbReference>
<dbReference type="SUPFAM" id="SSF52540">
    <property type="entry name" value="P-loop containing nucleoside triphosphate hydrolases"/>
    <property type="match status" value="1"/>
</dbReference>
<dbReference type="Pfam" id="PF00005">
    <property type="entry name" value="ABC_tran"/>
    <property type="match status" value="1"/>
</dbReference>
<keyword evidence="4" id="KW-1278">Translocase</keyword>
<keyword evidence="3 6" id="KW-0067">ATP-binding</keyword>
<sequence length="279" mass="29632">MARTAVPASLSPGDPAVEVRDVSVAIDGKTILDGVSLTAHAGEVVALIGPNGAGKSTLLSVVTGDQEHGTGRVTIAGRDLAEWSLRELGRRRAVLLQEHGVFFPFTVREVVEMGRAPWQNTPRDTDDDDAVLEALHSTGLRRFAPRQLPSLSGGERARAGFARILAQRAGIVLLDEPTAALDLRHQEDLLRLVRAGARRGDAAVVVLHDLSLAAAYADRIALVAEGRIVADGTPEEVLTAPLLSVVYDHPVEIVRHPVTGTIIVVPLRHDGAATDSETP</sequence>
<organism evidence="6 7">
    <name type="scientific">Compostimonas suwonensis</name>
    <dbReference type="NCBI Taxonomy" id="1048394"/>
    <lineage>
        <taxon>Bacteria</taxon>
        <taxon>Bacillati</taxon>
        <taxon>Actinomycetota</taxon>
        <taxon>Actinomycetes</taxon>
        <taxon>Micrococcales</taxon>
        <taxon>Microbacteriaceae</taxon>
        <taxon>Compostimonas</taxon>
    </lineage>
</organism>
<evidence type="ECO:0000259" key="5">
    <source>
        <dbReference type="PROSITE" id="PS50893"/>
    </source>
</evidence>
<dbReference type="FunFam" id="3.40.50.300:FF:000134">
    <property type="entry name" value="Iron-enterobactin ABC transporter ATP-binding protein"/>
    <property type="match status" value="1"/>
</dbReference>
<name>A0A2M9C4U2_9MICO</name>
<dbReference type="PROSITE" id="PS00211">
    <property type="entry name" value="ABC_TRANSPORTER_1"/>
    <property type="match status" value="1"/>
</dbReference>
<reference evidence="6 7" key="1">
    <citation type="submission" date="2017-11" db="EMBL/GenBank/DDBJ databases">
        <title>Genomic Encyclopedia of Archaeal and Bacterial Type Strains, Phase II (KMG-II): From Individual Species to Whole Genera.</title>
        <authorList>
            <person name="Goeker M."/>
        </authorList>
    </citation>
    <scope>NUCLEOTIDE SEQUENCE [LARGE SCALE GENOMIC DNA]</scope>
    <source>
        <strain evidence="6 7">DSM 25625</strain>
    </source>
</reference>
<dbReference type="OrthoDB" id="5296765at2"/>
<dbReference type="PANTHER" id="PTHR42794">
    <property type="entry name" value="HEMIN IMPORT ATP-BINDING PROTEIN HMUV"/>
    <property type="match status" value="1"/>
</dbReference>
<protein>
    <submittedName>
        <fullName evidence="6">Iron complex transport system ATP-binding protein</fullName>
    </submittedName>
</protein>
<keyword evidence="7" id="KW-1185">Reference proteome</keyword>
<dbReference type="GO" id="GO:0016887">
    <property type="term" value="F:ATP hydrolysis activity"/>
    <property type="evidence" value="ECO:0007669"/>
    <property type="project" value="InterPro"/>
</dbReference>
<keyword evidence="1" id="KW-0813">Transport</keyword>
<evidence type="ECO:0000256" key="2">
    <source>
        <dbReference type="ARBA" id="ARBA00022741"/>
    </source>
</evidence>
<proteinExistence type="predicted"/>
<dbReference type="InterPro" id="IPR003593">
    <property type="entry name" value="AAA+_ATPase"/>
</dbReference>
<dbReference type="AlphaFoldDB" id="A0A2M9C4U2"/>
<dbReference type="InterPro" id="IPR027417">
    <property type="entry name" value="P-loop_NTPase"/>
</dbReference>
<comment type="caution">
    <text evidence="6">The sequence shown here is derived from an EMBL/GenBank/DDBJ whole genome shotgun (WGS) entry which is preliminary data.</text>
</comment>
<evidence type="ECO:0000313" key="6">
    <source>
        <dbReference type="EMBL" id="PJJ65487.1"/>
    </source>
</evidence>
<dbReference type="EMBL" id="PGFB01000001">
    <property type="protein sequence ID" value="PJJ65487.1"/>
    <property type="molecule type" value="Genomic_DNA"/>
</dbReference>
<dbReference type="GO" id="GO:0005524">
    <property type="term" value="F:ATP binding"/>
    <property type="evidence" value="ECO:0007669"/>
    <property type="project" value="UniProtKB-KW"/>
</dbReference>
<accession>A0A2M9C4U2</accession>
<dbReference type="Proteomes" id="UP000230161">
    <property type="component" value="Unassembled WGS sequence"/>
</dbReference>
<evidence type="ECO:0000313" key="7">
    <source>
        <dbReference type="Proteomes" id="UP000230161"/>
    </source>
</evidence>
<dbReference type="RefSeq" id="WP_100343375.1">
    <property type="nucleotide sequence ID" value="NZ_PGFB01000001.1"/>
</dbReference>
<keyword evidence="2" id="KW-0547">Nucleotide-binding</keyword>
<gene>
    <name evidence="6" type="ORF">CLV54_0520</name>
</gene>